<dbReference type="Proteomes" id="UP001381693">
    <property type="component" value="Unassembled WGS sequence"/>
</dbReference>
<dbReference type="Gene3D" id="2.30.29.170">
    <property type="match status" value="2"/>
</dbReference>
<dbReference type="InterPro" id="IPR006602">
    <property type="entry name" value="DM10_dom"/>
</dbReference>
<evidence type="ECO:0000256" key="5">
    <source>
        <dbReference type="ARBA" id="ARBA00023273"/>
    </source>
</evidence>
<evidence type="ECO:0000256" key="2">
    <source>
        <dbReference type="ARBA" id="ARBA00022490"/>
    </source>
</evidence>
<organism evidence="7 8">
    <name type="scientific">Halocaridina rubra</name>
    <name type="common">Hawaiian red shrimp</name>
    <dbReference type="NCBI Taxonomy" id="373956"/>
    <lineage>
        <taxon>Eukaryota</taxon>
        <taxon>Metazoa</taxon>
        <taxon>Ecdysozoa</taxon>
        <taxon>Arthropoda</taxon>
        <taxon>Crustacea</taxon>
        <taxon>Multicrustacea</taxon>
        <taxon>Malacostraca</taxon>
        <taxon>Eumalacostraca</taxon>
        <taxon>Eucarida</taxon>
        <taxon>Decapoda</taxon>
        <taxon>Pleocyemata</taxon>
        <taxon>Caridea</taxon>
        <taxon>Atyoidea</taxon>
        <taxon>Atyidae</taxon>
        <taxon>Halocaridina</taxon>
    </lineage>
</organism>
<dbReference type="SMART" id="SM00676">
    <property type="entry name" value="DM10"/>
    <property type="match status" value="1"/>
</dbReference>
<comment type="subcellular location">
    <subcellularLocation>
        <location evidence="1">Cytoplasm</location>
        <location evidence="1">Cytoskeleton</location>
        <location evidence="1">Cilium axoneme</location>
    </subcellularLocation>
</comment>
<sequence length="258" mass="28329">MLVGRQRVPSAQHPTAPHLSIYDFKVGDLVTILGRRYYITSCDPATRVYLTTMGLHPSADLTDPSLTAFQEYLPAPTPAAGIGKLPFSSEFPRRHPLATFVSKAGQVLRFYGEWVDYDRGMGGVTTPVTEKVELRYYLEDDTAEIRVHHQTPHQDALTPAKPQLPAKLLRRGPVAKELSELSGASSFGAVGRPTLNLVGLRGAGAHLKDRRPQADPSPAFLEPSELLLGSIVSVGGRHMRLCECDAFTTSFYKNVYDI</sequence>
<feature type="non-terminal residue" evidence="7">
    <location>
        <position position="258"/>
    </location>
</feature>
<keyword evidence="3" id="KW-0677">Repeat</keyword>
<feature type="domain" description="DM10" evidence="6">
    <location>
        <begin position="1"/>
        <end position="54"/>
    </location>
</feature>
<reference evidence="7 8" key="1">
    <citation type="submission" date="2023-11" db="EMBL/GenBank/DDBJ databases">
        <title>Halocaridina rubra genome assembly.</title>
        <authorList>
            <person name="Smith C."/>
        </authorList>
    </citation>
    <scope>NUCLEOTIDE SEQUENCE [LARGE SCALE GENOMIC DNA]</scope>
    <source>
        <strain evidence="7">EP-1</strain>
        <tissue evidence="7">Whole</tissue>
    </source>
</reference>
<evidence type="ECO:0000313" key="7">
    <source>
        <dbReference type="EMBL" id="KAK7037721.1"/>
    </source>
</evidence>
<feature type="domain" description="DM10" evidence="6">
    <location>
        <begin position="104"/>
        <end position="256"/>
    </location>
</feature>
<dbReference type="PROSITE" id="PS51336">
    <property type="entry name" value="DM10"/>
    <property type="match status" value="2"/>
</dbReference>
<dbReference type="Pfam" id="PF06565">
    <property type="entry name" value="DM10_dom"/>
    <property type="match status" value="2"/>
</dbReference>
<evidence type="ECO:0000259" key="6">
    <source>
        <dbReference type="PROSITE" id="PS51336"/>
    </source>
</evidence>
<protein>
    <recommendedName>
        <fullName evidence="6">DM10 domain-containing protein</fullName>
    </recommendedName>
</protein>
<keyword evidence="2" id="KW-0963">Cytoplasm</keyword>
<dbReference type="EMBL" id="JAXCGZ010022074">
    <property type="protein sequence ID" value="KAK7037721.1"/>
    <property type="molecule type" value="Genomic_DNA"/>
</dbReference>
<keyword evidence="4" id="KW-0206">Cytoskeleton</keyword>
<keyword evidence="5" id="KW-0966">Cell projection</keyword>
<gene>
    <name evidence="7" type="ORF">SK128_008371</name>
</gene>
<evidence type="ECO:0000256" key="1">
    <source>
        <dbReference type="ARBA" id="ARBA00004430"/>
    </source>
</evidence>
<dbReference type="PANTHER" id="PTHR12086">
    <property type="entry name" value="EF-HAND DOMAIN C-TERMINAL CONTAINING PROTEIN"/>
    <property type="match status" value="1"/>
</dbReference>
<dbReference type="InterPro" id="IPR040193">
    <property type="entry name" value="EFHC1/EFHC2/EFHB"/>
</dbReference>
<dbReference type="AlphaFoldDB" id="A0AAN8ZPZ1"/>
<evidence type="ECO:0000313" key="8">
    <source>
        <dbReference type="Proteomes" id="UP001381693"/>
    </source>
</evidence>
<keyword evidence="8" id="KW-1185">Reference proteome</keyword>
<dbReference type="GO" id="GO:0005930">
    <property type="term" value="C:axoneme"/>
    <property type="evidence" value="ECO:0007669"/>
    <property type="project" value="UniProtKB-SubCell"/>
</dbReference>
<evidence type="ECO:0000256" key="3">
    <source>
        <dbReference type="ARBA" id="ARBA00022737"/>
    </source>
</evidence>
<evidence type="ECO:0000256" key="4">
    <source>
        <dbReference type="ARBA" id="ARBA00023212"/>
    </source>
</evidence>
<name>A0AAN8ZPZ1_HALRR</name>
<comment type="caution">
    <text evidence="7">The sequence shown here is derived from an EMBL/GenBank/DDBJ whole genome shotgun (WGS) entry which is preliminary data.</text>
</comment>
<proteinExistence type="predicted"/>
<accession>A0AAN8ZPZ1</accession>